<feature type="binding site" evidence="2">
    <location>
        <position position="82"/>
    </location>
    <ligand>
        <name>ATP</name>
        <dbReference type="ChEBI" id="CHEBI:30616"/>
    </ligand>
</feature>
<feature type="binding site" evidence="2">
    <location>
        <begin position="236"/>
        <end position="238"/>
    </location>
    <ligand>
        <name>ATP</name>
        <dbReference type="ChEBI" id="CHEBI:30616"/>
    </ligand>
</feature>
<dbReference type="EC" id="6.3.3.3" evidence="2"/>
<comment type="function">
    <text evidence="2">Catalyzes a mechanistically unusual reaction, the ATP-dependent insertion of CO2 between the N7 and N8 nitrogen atoms of 7,8-diaminopelargonic acid (DAPA, also called 7,8-diammoniononanoate) to form a ureido ring.</text>
</comment>
<dbReference type="SUPFAM" id="SSF52540">
    <property type="entry name" value="P-loop containing nucleoside triphosphate hydrolases"/>
    <property type="match status" value="1"/>
</dbReference>
<dbReference type="InterPro" id="IPR004472">
    <property type="entry name" value="DTB_synth_BioD"/>
</dbReference>
<dbReference type="EMBL" id="JASGBH010000009">
    <property type="protein sequence ID" value="MDI9234609.1"/>
    <property type="molecule type" value="Genomic_DNA"/>
</dbReference>
<dbReference type="InterPro" id="IPR027417">
    <property type="entry name" value="P-loop_NTPase"/>
</dbReference>
<dbReference type="PIRSF" id="PIRSF006755">
    <property type="entry name" value="DTB_synth"/>
    <property type="match status" value="1"/>
</dbReference>
<dbReference type="PANTHER" id="PTHR43210:SF5">
    <property type="entry name" value="DETHIOBIOTIN SYNTHETASE"/>
    <property type="match status" value="1"/>
</dbReference>
<comment type="caution">
    <text evidence="2">Lacks conserved residue(s) required for the propagation of feature annotation.</text>
</comment>
<dbReference type="RefSeq" id="WP_108326944.1">
    <property type="nucleotide sequence ID" value="NZ_JASGBH010000009.1"/>
</dbReference>
<comment type="caution">
    <text evidence="4">The sequence shown here is derived from an EMBL/GenBank/DDBJ whole genome shotgun (WGS) entry which is preliminary data.</text>
</comment>
<keyword evidence="2" id="KW-0460">Magnesium</keyword>
<evidence type="ECO:0000313" key="5">
    <source>
        <dbReference type="Proteomes" id="UP001431902"/>
    </source>
</evidence>
<keyword evidence="2" id="KW-0547">Nucleotide-binding</keyword>
<keyword evidence="2" id="KW-0479">Metal-binding</keyword>
<dbReference type="Proteomes" id="UP001431902">
    <property type="component" value="Unassembled WGS sequence"/>
</dbReference>
<comment type="subunit">
    <text evidence="2">Homodimer.</text>
</comment>
<comment type="pathway">
    <text evidence="2">Cofactor biosynthesis; biotin biosynthesis; biotin from 7,8-diaminononanoate: step 1/2.</text>
</comment>
<dbReference type="PANTHER" id="PTHR43210">
    <property type="entry name" value="DETHIOBIOTIN SYNTHETASE"/>
    <property type="match status" value="1"/>
</dbReference>
<dbReference type="CDD" id="cd03109">
    <property type="entry name" value="DTBS"/>
    <property type="match status" value="1"/>
</dbReference>
<dbReference type="NCBIfam" id="TIGR00347">
    <property type="entry name" value="bioD"/>
    <property type="match status" value="1"/>
</dbReference>
<organism evidence="4 5">
    <name type="scientific">Limnohabitans lacus</name>
    <dbReference type="NCBI Taxonomy" id="3045173"/>
    <lineage>
        <taxon>Bacteria</taxon>
        <taxon>Pseudomonadati</taxon>
        <taxon>Pseudomonadota</taxon>
        <taxon>Betaproteobacteria</taxon>
        <taxon>Burkholderiales</taxon>
        <taxon>Comamonadaceae</taxon>
        <taxon>Limnohabitans</taxon>
    </lineage>
</organism>
<dbReference type="HAMAP" id="MF_00336">
    <property type="entry name" value="BioD"/>
    <property type="match status" value="1"/>
</dbReference>
<evidence type="ECO:0000256" key="3">
    <source>
        <dbReference type="SAM" id="MobiDB-lite"/>
    </source>
</evidence>
<feature type="region of interest" description="Disordered" evidence="3">
    <location>
        <begin position="1"/>
        <end position="31"/>
    </location>
</feature>
<keyword evidence="1 2" id="KW-0093">Biotin biosynthesis</keyword>
<feature type="active site" evidence="2">
    <location>
        <position position="65"/>
    </location>
</feature>
<feature type="binding site" evidence="2">
    <location>
        <begin position="143"/>
        <end position="146"/>
    </location>
    <ligand>
        <name>ATP</name>
        <dbReference type="ChEBI" id="CHEBI:30616"/>
    </ligand>
</feature>
<keyword evidence="2" id="KW-0963">Cytoplasm</keyword>
<feature type="binding site" evidence="2">
    <location>
        <position position="82"/>
    </location>
    <ligand>
        <name>Mg(2+)</name>
        <dbReference type="ChEBI" id="CHEBI:18420"/>
    </ligand>
</feature>
<comment type="cofactor">
    <cofactor evidence="2">
        <name>Mg(2+)</name>
        <dbReference type="ChEBI" id="CHEBI:18420"/>
    </cofactor>
</comment>
<feature type="binding site" evidence="2">
    <location>
        <position position="143"/>
    </location>
    <ligand>
        <name>Mg(2+)</name>
        <dbReference type="ChEBI" id="CHEBI:18420"/>
    </ligand>
</feature>
<comment type="subcellular location">
    <subcellularLocation>
        <location evidence="2">Cytoplasm</location>
    </subcellularLocation>
</comment>
<sequence length="262" mass="27401">MSAAPGRPQASSHRSAQHEGTPVSLSPRPRGCFVTGTDTEVGKTRISAALLHWCARQGWRSAGFKPVAAGTELVDGVRVNDDVRTLRLASSLALTDAEVGPYQFDTACAPHIAAALEGRAIERGVILQAANDLAARADVLVVEGVGGFCVPLGPEWDTAGLAADLGLPVVLVVGLRLGCINHALLTAEAVRARGLRPVGWIGNVVDASMPWIDENIACLRERLWRQHQAPCLGLVPRLSATGAAAVAAHLDDAALRTVFAAP</sequence>
<dbReference type="Gene3D" id="3.40.50.300">
    <property type="entry name" value="P-loop containing nucleotide triphosphate hydrolases"/>
    <property type="match status" value="1"/>
</dbReference>
<gene>
    <name evidence="2 4" type="primary">bioD</name>
    <name evidence="4" type="ORF">QLQ16_12285</name>
</gene>
<keyword evidence="2" id="KW-0067">ATP-binding</keyword>
<dbReference type="GO" id="GO:0004141">
    <property type="term" value="F:dethiobiotin synthase activity"/>
    <property type="evidence" value="ECO:0007669"/>
    <property type="project" value="UniProtKB-EC"/>
</dbReference>
<dbReference type="Pfam" id="PF13500">
    <property type="entry name" value="AAA_26"/>
    <property type="match status" value="1"/>
</dbReference>
<comment type="similarity">
    <text evidence="2">Belongs to the dethiobiotin synthetase family.</text>
</comment>
<protein>
    <recommendedName>
        <fullName evidence="2">ATP-dependent dethiobiotin synthetase BioD</fullName>
        <ecNumber evidence="2">6.3.3.3</ecNumber>
    </recommendedName>
    <alternativeName>
        <fullName evidence="2">DTB synthetase</fullName>
        <shortName evidence="2">DTBS</shortName>
    </alternativeName>
    <alternativeName>
        <fullName evidence="2">Dethiobiotin synthase</fullName>
    </alternativeName>
</protein>
<evidence type="ECO:0000256" key="2">
    <source>
        <dbReference type="HAMAP-Rule" id="MF_00336"/>
    </source>
</evidence>
<proteinExistence type="inferred from homology"/>
<name>A0ABT6X901_9BURK</name>
<evidence type="ECO:0000313" key="4">
    <source>
        <dbReference type="EMBL" id="MDI9234609.1"/>
    </source>
</evidence>
<reference evidence="4" key="1">
    <citation type="submission" date="2023-05" db="EMBL/GenBank/DDBJ databases">
        <title>Limnohabitans sp. strain HM2-2 Genome sequencing and assembly.</title>
        <authorList>
            <person name="Jung Y."/>
        </authorList>
    </citation>
    <scope>NUCLEOTIDE SEQUENCE</scope>
    <source>
        <strain evidence="4">HM2-2</strain>
    </source>
</reference>
<keyword evidence="5" id="KW-1185">Reference proteome</keyword>
<feature type="binding site" evidence="2">
    <location>
        <position position="44"/>
    </location>
    <ligand>
        <name>Mg(2+)</name>
        <dbReference type="ChEBI" id="CHEBI:18420"/>
    </ligand>
</feature>
<evidence type="ECO:0000256" key="1">
    <source>
        <dbReference type="ARBA" id="ARBA00022756"/>
    </source>
</evidence>
<comment type="catalytic activity">
    <reaction evidence="2">
        <text>(7R,8S)-7,8-diammoniononanoate + CO2 + ATP = (4R,5S)-dethiobiotin + ADP + phosphate + 3 H(+)</text>
        <dbReference type="Rhea" id="RHEA:15805"/>
        <dbReference type="ChEBI" id="CHEBI:15378"/>
        <dbReference type="ChEBI" id="CHEBI:16526"/>
        <dbReference type="ChEBI" id="CHEBI:30616"/>
        <dbReference type="ChEBI" id="CHEBI:43474"/>
        <dbReference type="ChEBI" id="CHEBI:149469"/>
        <dbReference type="ChEBI" id="CHEBI:149473"/>
        <dbReference type="ChEBI" id="CHEBI:456216"/>
        <dbReference type="EC" id="6.3.3.3"/>
    </reaction>
</comment>
<keyword evidence="2 4" id="KW-0436">Ligase</keyword>
<accession>A0ABT6X901</accession>